<keyword evidence="4 6" id="KW-1005">Bacterial flagellum biogenesis</keyword>
<dbReference type="GO" id="GO:0071973">
    <property type="term" value="P:bacterial-type flagellum-dependent cell motility"/>
    <property type="evidence" value="ECO:0007669"/>
    <property type="project" value="TreeGrafter"/>
</dbReference>
<organism evidence="7 8">
    <name type="scientific">Candidatus Nitrohelix vancouverensis</name>
    <dbReference type="NCBI Taxonomy" id="2705534"/>
    <lineage>
        <taxon>Bacteria</taxon>
        <taxon>Pseudomonadati</taxon>
        <taxon>Nitrospinota/Tectimicrobiota group</taxon>
        <taxon>Nitrospinota</taxon>
        <taxon>Nitrospinia</taxon>
        <taxon>Nitrospinales</taxon>
        <taxon>Nitrospinaceae</taxon>
        <taxon>Candidatus Nitrohelix</taxon>
    </lineage>
</organism>
<keyword evidence="7" id="KW-0282">Flagellum</keyword>
<sequence>MVPSNFHYQYRKNEISTSNQGKLIIMMYEGAIKFSSMALNSMNSNDIAKKSLYIRKTHDIINELSLALDRDKGGDVANKLESLYQFIIRQLTLANIKSDKKALESVIRVLTPLLEAWQQLLSQEEDQGEAKPIRSITSKC</sequence>
<dbReference type="PIRSF" id="PIRSF039090">
    <property type="entry name" value="Flis"/>
    <property type="match status" value="1"/>
</dbReference>
<dbReference type="AlphaFoldDB" id="A0A7T0C2S2"/>
<evidence type="ECO:0000256" key="3">
    <source>
        <dbReference type="ARBA" id="ARBA00022490"/>
    </source>
</evidence>
<dbReference type="NCBIfam" id="TIGR00208">
    <property type="entry name" value="fliS"/>
    <property type="match status" value="1"/>
</dbReference>
<evidence type="ECO:0000256" key="2">
    <source>
        <dbReference type="ARBA" id="ARBA00008787"/>
    </source>
</evidence>
<proteinExistence type="inferred from homology"/>
<evidence type="ECO:0000256" key="6">
    <source>
        <dbReference type="PIRNR" id="PIRNR039090"/>
    </source>
</evidence>
<dbReference type="Gene3D" id="1.20.120.340">
    <property type="entry name" value="Flagellar protein FliS"/>
    <property type="match status" value="1"/>
</dbReference>
<comment type="subcellular location">
    <subcellularLocation>
        <location evidence="1 6">Cytoplasm</location>
        <location evidence="1 6">Cytosol</location>
    </subcellularLocation>
</comment>
<dbReference type="Proteomes" id="UP000594464">
    <property type="component" value="Chromosome"/>
</dbReference>
<evidence type="ECO:0000256" key="5">
    <source>
        <dbReference type="ARBA" id="ARBA00023186"/>
    </source>
</evidence>
<dbReference type="GO" id="GO:0005829">
    <property type="term" value="C:cytosol"/>
    <property type="evidence" value="ECO:0007669"/>
    <property type="project" value="UniProtKB-SubCell"/>
</dbReference>
<gene>
    <name evidence="7" type="primary">fliS</name>
    <name evidence="7" type="ORF">G3M78_08890</name>
</gene>
<dbReference type="CDD" id="cd16098">
    <property type="entry name" value="FliS"/>
    <property type="match status" value="1"/>
</dbReference>
<evidence type="ECO:0000256" key="1">
    <source>
        <dbReference type="ARBA" id="ARBA00004514"/>
    </source>
</evidence>
<comment type="similarity">
    <text evidence="2 6">Belongs to the FliS family.</text>
</comment>
<dbReference type="KEGG" id="nva:G3M78_08890"/>
<dbReference type="PANTHER" id="PTHR34773">
    <property type="entry name" value="FLAGELLAR SECRETION CHAPERONE FLIS"/>
    <property type="match status" value="1"/>
</dbReference>
<evidence type="ECO:0000313" key="7">
    <source>
        <dbReference type="EMBL" id="QPJ65502.1"/>
    </source>
</evidence>
<protein>
    <recommendedName>
        <fullName evidence="6">Flagellar secretion chaperone FliS</fullName>
    </recommendedName>
</protein>
<keyword evidence="7" id="KW-0966">Cell projection</keyword>
<dbReference type="PANTHER" id="PTHR34773:SF1">
    <property type="entry name" value="FLAGELLAR SECRETION CHAPERONE FLIS"/>
    <property type="match status" value="1"/>
</dbReference>
<dbReference type="GO" id="GO:0044780">
    <property type="term" value="P:bacterial-type flagellum assembly"/>
    <property type="evidence" value="ECO:0007669"/>
    <property type="project" value="InterPro"/>
</dbReference>
<keyword evidence="3 6" id="KW-0963">Cytoplasm</keyword>
<name>A0A7T0C2S2_9BACT</name>
<keyword evidence="5" id="KW-0143">Chaperone</keyword>
<reference evidence="8" key="1">
    <citation type="submission" date="2020-02" db="EMBL/GenBank/DDBJ databases">
        <title>Genomic and physiological characterization of two novel Nitrospinaceae genera.</title>
        <authorList>
            <person name="Mueller A.J."/>
            <person name="Jung M.-Y."/>
            <person name="Strachan C.R."/>
            <person name="Herbold C.W."/>
            <person name="Kirkegaard R.H."/>
            <person name="Daims H."/>
        </authorList>
    </citation>
    <scope>NUCLEOTIDE SEQUENCE [LARGE SCALE GENOMIC DNA]</scope>
</reference>
<dbReference type="SUPFAM" id="SSF101116">
    <property type="entry name" value="Flagellar export chaperone FliS"/>
    <property type="match status" value="1"/>
</dbReference>
<dbReference type="InterPro" id="IPR003713">
    <property type="entry name" value="FliS"/>
</dbReference>
<evidence type="ECO:0000313" key="8">
    <source>
        <dbReference type="Proteomes" id="UP000594464"/>
    </source>
</evidence>
<dbReference type="Pfam" id="PF02561">
    <property type="entry name" value="FliS"/>
    <property type="match status" value="1"/>
</dbReference>
<accession>A0A7T0C2S2</accession>
<keyword evidence="7" id="KW-0969">Cilium</keyword>
<dbReference type="InterPro" id="IPR036584">
    <property type="entry name" value="FliS_sf"/>
</dbReference>
<evidence type="ECO:0000256" key="4">
    <source>
        <dbReference type="ARBA" id="ARBA00022795"/>
    </source>
</evidence>
<dbReference type="EMBL" id="CP048620">
    <property type="protein sequence ID" value="QPJ65502.1"/>
    <property type="molecule type" value="Genomic_DNA"/>
</dbReference>